<feature type="transmembrane region" description="Helical" evidence="9">
    <location>
        <begin position="81"/>
        <end position="101"/>
    </location>
</feature>
<gene>
    <name evidence="11" type="ORF">RRG08_035990</name>
</gene>
<dbReference type="PANTHER" id="PTHR23503:SF128">
    <property type="entry name" value="GLUCOSE TRANSPORTER TYPE 1"/>
    <property type="match status" value="1"/>
</dbReference>
<feature type="transmembrane region" description="Helical" evidence="9">
    <location>
        <begin position="292"/>
        <end position="314"/>
    </location>
</feature>
<dbReference type="InterPro" id="IPR036259">
    <property type="entry name" value="MFS_trans_sf"/>
</dbReference>
<dbReference type="GO" id="GO:0005353">
    <property type="term" value="F:fructose transmembrane transporter activity"/>
    <property type="evidence" value="ECO:0007669"/>
    <property type="project" value="UniProtKB-ARBA"/>
</dbReference>
<evidence type="ECO:0000313" key="11">
    <source>
        <dbReference type="EMBL" id="KAK3792235.1"/>
    </source>
</evidence>
<comment type="caution">
    <text evidence="11">The sequence shown here is derived from an EMBL/GenBank/DDBJ whole genome shotgun (WGS) entry which is preliminary data.</text>
</comment>
<comment type="similarity">
    <text evidence="7">Belongs to the major facilitator superfamily. Sugar transporter (TC 2.A.1.1) family.</text>
</comment>
<dbReference type="PRINTS" id="PR00171">
    <property type="entry name" value="SUGRTRNSPORT"/>
</dbReference>
<evidence type="ECO:0000313" key="12">
    <source>
        <dbReference type="Proteomes" id="UP001283361"/>
    </source>
</evidence>
<evidence type="ECO:0000256" key="2">
    <source>
        <dbReference type="ARBA" id="ARBA00022448"/>
    </source>
</evidence>
<keyword evidence="3" id="KW-1003">Cell membrane</keyword>
<feature type="transmembrane region" description="Helical" evidence="9">
    <location>
        <begin position="51"/>
        <end position="69"/>
    </location>
</feature>
<feature type="transmembrane region" description="Helical" evidence="9">
    <location>
        <begin position="113"/>
        <end position="137"/>
    </location>
</feature>
<evidence type="ECO:0000256" key="3">
    <source>
        <dbReference type="ARBA" id="ARBA00022475"/>
    </source>
</evidence>
<dbReference type="GO" id="GO:1990539">
    <property type="term" value="P:fructose import across plasma membrane"/>
    <property type="evidence" value="ECO:0007669"/>
    <property type="project" value="UniProtKB-ARBA"/>
</dbReference>
<keyword evidence="8" id="KW-0175">Coiled coil</keyword>
<feature type="transmembrane region" description="Helical" evidence="9">
    <location>
        <begin position="389"/>
        <end position="407"/>
    </location>
</feature>
<evidence type="ECO:0000256" key="5">
    <source>
        <dbReference type="ARBA" id="ARBA00022989"/>
    </source>
</evidence>
<reference evidence="11" key="1">
    <citation type="journal article" date="2023" name="G3 (Bethesda)">
        <title>A reference genome for the long-term kleptoplast-retaining sea slug Elysia crispata morphotype clarki.</title>
        <authorList>
            <person name="Eastman K.E."/>
            <person name="Pendleton A.L."/>
            <person name="Shaikh M.A."/>
            <person name="Suttiyut T."/>
            <person name="Ogas R."/>
            <person name="Tomko P."/>
            <person name="Gavelis G."/>
            <person name="Widhalm J.R."/>
            <person name="Wisecaver J.H."/>
        </authorList>
    </citation>
    <scope>NUCLEOTIDE SEQUENCE</scope>
    <source>
        <strain evidence="11">ECLA1</strain>
    </source>
</reference>
<evidence type="ECO:0000256" key="8">
    <source>
        <dbReference type="SAM" id="Coils"/>
    </source>
</evidence>
<keyword evidence="2 7" id="KW-0813">Transport</keyword>
<feature type="transmembrane region" description="Helical" evidence="9">
    <location>
        <begin position="326"/>
        <end position="348"/>
    </location>
</feature>
<feature type="transmembrane region" description="Helical" evidence="9">
    <location>
        <begin position="268"/>
        <end position="285"/>
    </location>
</feature>
<dbReference type="InterPro" id="IPR045263">
    <property type="entry name" value="GLUT"/>
</dbReference>
<proteinExistence type="inferred from homology"/>
<accession>A0AAE1AR71</accession>
<dbReference type="PANTHER" id="PTHR23503">
    <property type="entry name" value="SOLUTE CARRIER FAMILY 2"/>
    <property type="match status" value="1"/>
</dbReference>
<dbReference type="EMBL" id="JAWDGP010001383">
    <property type="protein sequence ID" value="KAK3792235.1"/>
    <property type="molecule type" value="Genomic_DNA"/>
</dbReference>
<dbReference type="Gene3D" id="1.20.1250.20">
    <property type="entry name" value="MFS general substrate transporter like domains"/>
    <property type="match status" value="1"/>
</dbReference>
<name>A0AAE1AR71_9GAST</name>
<feature type="domain" description="Major facilitator superfamily (MFS) profile" evidence="10">
    <location>
        <begin position="1"/>
        <end position="413"/>
    </location>
</feature>
<feature type="transmembrane region" description="Helical" evidence="9">
    <location>
        <begin position="20"/>
        <end position="44"/>
    </location>
</feature>
<evidence type="ECO:0000256" key="7">
    <source>
        <dbReference type="RuleBase" id="RU003346"/>
    </source>
</evidence>
<dbReference type="GO" id="GO:0005886">
    <property type="term" value="C:plasma membrane"/>
    <property type="evidence" value="ECO:0007669"/>
    <property type="project" value="UniProtKB-SubCell"/>
</dbReference>
<dbReference type="Pfam" id="PF00083">
    <property type="entry name" value="Sugar_tr"/>
    <property type="match status" value="1"/>
</dbReference>
<evidence type="ECO:0000256" key="9">
    <source>
        <dbReference type="SAM" id="Phobius"/>
    </source>
</evidence>
<dbReference type="FunFam" id="1.20.1250.20:FF:001511">
    <property type="entry name" value="Solute carrier family 2, facilitated glucose transporter member 5"/>
    <property type="match status" value="1"/>
</dbReference>
<dbReference type="AlphaFoldDB" id="A0AAE1AR71"/>
<feature type="transmembrane region" description="Helical" evidence="9">
    <location>
        <begin position="360"/>
        <end position="383"/>
    </location>
</feature>
<dbReference type="InterPro" id="IPR020846">
    <property type="entry name" value="MFS_dom"/>
</dbReference>
<keyword evidence="12" id="KW-1185">Reference proteome</keyword>
<keyword evidence="4 9" id="KW-0812">Transmembrane</keyword>
<protein>
    <recommendedName>
        <fullName evidence="10">Major facilitator superfamily (MFS) profile domain-containing protein</fullName>
    </recommendedName>
</protein>
<evidence type="ECO:0000256" key="4">
    <source>
        <dbReference type="ARBA" id="ARBA00022692"/>
    </source>
</evidence>
<evidence type="ECO:0000259" key="10">
    <source>
        <dbReference type="PROSITE" id="PS50850"/>
    </source>
</evidence>
<dbReference type="NCBIfam" id="TIGR00879">
    <property type="entry name" value="SP"/>
    <property type="match status" value="1"/>
</dbReference>
<dbReference type="SUPFAM" id="SSF103473">
    <property type="entry name" value="MFS general substrate transporter"/>
    <property type="match status" value="1"/>
</dbReference>
<sequence length="447" mass="48686">MNATTHSRTGSDLKGAARTNLWALTVAIYSAGGCLGGFSAGWWATKFGRRGGCLMNLMIGVVAAVLMFASKRAKSYEMIIIGRFIIGVHCGLYSGLVPLYLSEMSTPGIRGAVGVLHQLAVVTGILISQVLGFPVILGTSSGWDVLLGLAIVPCVIQGLILPFCPESHRFLLLTKEDEASSRRALIRFRGTSDIEHEIQEMKAEAAICEKQMSILELLRLPSLRQPLLIGIIMQLSQQFSGINGVFFYSTSLFEDAGQSEQTAKYTTSAVGGTMVLMTLITVPLMDRAGRRTLHLAGLVGMMVISVGITITLVFRSEVGWFVEASIALTLLYVLFFALGPGSIPWLIVSELFAHDARPAALSVCVLVNWISSFIVGYLFPLLQSGIKDYVFLPFTILLAMFVIFTFLKVPETKGKTYEEIATLWHSDKSSFEESELQKKNYGSNADA</sequence>
<dbReference type="Proteomes" id="UP001283361">
    <property type="component" value="Unassembled WGS sequence"/>
</dbReference>
<dbReference type="InterPro" id="IPR005828">
    <property type="entry name" value="MFS_sugar_transport-like"/>
</dbReference>
<feature type="coiled-coil region" evidence="8">
    <location>
        <begin position="191"/>
        <end position="218"/>
    </location>
</feature>
<dbReference type="PROSITE" id="PS50850">
    <property type="entry name" value="MFS"/>
    <property type="match status" value="1"/>
</dbReference>
<keyword evidence="5 9" id="KW-1133">Transmembrane helix</keyword>
<dbReference type="InterPro" id="IPR005829">
    <property type="entry name" value="Sugar_transporter_CS"/>
</dbReference>
<evidence type="ECO:0000256" key="6">
    <source>
        <dbReference type="ARBA" id="ARBA00023136"/>
    </source>
</evidence>
<comment type="subcellular location">
    <subcellularLocation>
        <location evidence="1">Cell membrane</location>
        <topology evidence="1">Multi-pass membrane protein</topology>
    </subcellularLocation>
</comment>
<dbReference type="InterPro" id="IPR003663">
    <property type="entry name" value="Sugar/inositol_transpt"/>
</dbReference>
<keyword evidence="6 9" id="KW-0472">Membrane</keyword>
<feature type="transmembrane region" description="Helical" evidence="9">
    <location>
        <begin position="143"/>
        <end position="164"/>
    </location>
</feature>
<dbReference type="PROSITE" id="PS00217">
    <property type="entry name" value="SUGAR_TRANSPORT_2"/>
    <property type="match status" value="1"/>
</dbReference>
<dbReference type="PROSITE" id="PS00216">
    <property type="entry name" value="SUGAR_TRANSPORT_1"/>
    <property type="match status" value="1"/>
</dbReference>
<organism evidence="11 12">
    <name type="scientific">Elysia crispata</name>
    <name type="common">lettuce slug</name>
    <dbReference type="NCBI Taxonomy" id="231223"/>
    <lineage>
        <taxon>Eukaryota</taxon>
        <taxon>Metazoa</taxon>
        <taxon>Spiralia</taxon>
        <taxon>Lophotrochozoa</taxon>
        <taxon>Mollusca</taxon>
        <taxon>Gastropoda</taxon>
        <taxon>Heterobranchia</taxon>
        <taxon>Euthyneura</taxon>
        <taxon>Panpulmonata</taxon>
        <taxon>Sacoglossa</taxon>
        <taxon>Placobranchoidea</taxon>
        <taxon>Plakobranchidae</taxon>
        <taxon>Elysia</taxon>
    </lineage>
</organism>
<evidence type="ECO:0000256" key="1">
    <source>
        <dbReference type="ARBA" id="ARBA00004651"/>
    </source>
</evidence>